<evidence type="ECO:0000313" key="2">
    <source>
        <dbReference type="Proteomes" id="UP001235712"/>
    </source>
</evidence>
<dbReference type="RefSeq" id="WP_307238877.1">
    <property type="nucleotide sequence ID" value="NZ_JAUSQZ010000001.1"/>
</dbReference>
<keyword evidence="2" id="KW-1185">Reference proteome</keyword>
<organism evidence="1 2">
    <name type="scientific">Kineosporia succinea</name>
    <dbReference type="NCBI Taxonomy" id="84632"/>
    <lineage>
        <taxon>Bacteria</taxon>
        <taxon>Bacillati</taxon>
        <taxon>Actinomycetota</taxon>
        <taxon>Actinomycetes</taxon>
        <taxon>Kineosporiales</taxon>
        <taxon>Kineosporiaceae</taxon>
        <taxon>Kineosporia</taxon>
    </lineage>
</organism>
<gene>
    <name evidence="1" type="ORF">J2S57_001015</name>
</gene>
<protein>
    <submittedName>
        <fullName evidence="1">Site-specific integrase-resolvase</fullName>
    </submittedName>
</protein>
<name>A0ABT9NXW2_9ACTN</name>
<evidence type="ECO:0000313" key="1">
    <source>
        <dbReference type="EMBL" id="MDP9825266.1"/>
    </source>
</evidence>
<accession>A0ABT9NXW2</accession>
<comment type="caution">
    <text evidence="1">The sequence shown here is derived from an EMBL/GenBank/DDBJ whole genome shotgun (WGS) entry which is preliminary data.</text>
</comment>
<sequence>MQVPDVARAVGRDESTVLRWIYSGQLPASRKLRGPWNVCDAAVAALVAGDPYADQVAA</sequence>
<proteinExistence type="predicted"/>
<dbReference type="EMBL" id="JAUSQZ010000001">
    <property type="protein sequence ID" value="MDP9825266.1"/>
    <property type="molecule type" value="Genomic_DNA"/>
</dbReference>
<dbReference type="Proteomes" id="UP001235712">
    <property type="component" value="Unassembled WGS sequence"/>
</dbReference>
<reference evidence="1 2" key="1">
    <citation type="submission" date="2023-07" db="EMBL/GenBank/DDBJ databases">
        <title>Sequencing the genomes of 1000 actinobacteria strains.</title>
        <authorList>
            <person name="Klenk H.-P."/>
        </authorList>
    </citation>
    <scope>NUCLEOTIDE SEQUENCE [LARGE SCALE GENOMIC DNA]</scope>
    <source>
        <strain evidence="1 2">DSM 44388</strain>
    </source>
</reference>